<dbReference type="GO" id="GO:0005576">
    <property type="term" value="C:extracellular region"/>
    <property type="evidence" value="ECO:0007669"/>
    <property type="project" value="UniProtKB-SubCell"/>
</dbReference>
<evidence type="ECO:0000313" key="7">
    <source>
        <dbReference type="Proteomes" id="UP001165083"/>
    </source>
</evidence>
<evidence type="ECO:0000256" key="2">
    <source>
        <dbReference type="ARBA" id="ARBA00004613"/>
    </source>
</evidence>
<reference evidence="6" key="1">
    <citation type="submission" date="2023-04" db="EMBL/GenBank/DDBJ databases">
        <title>Phytophthora lilii NBRC 32176.</title>
        <authorList>
            <person name="Ichikawa N."/>
            <person name="Sato H."/>
            <person name="Tonouchi N."/>
        </authorList>
    </citation>
    <scope>NUCLEOTIDE SEQUENCE</scope>
    <source>
        <strain evidence="6">NBRC 32176</strain>
    </source>
</reference>
<dbReference type="InterPro" id="IPR045379">
    <property type="entry name" value="Crinkler_N"/>
</dbReference>
<feature type="domain" description="Crinkler effector protein N-terminal" evidence="5">
    <location>
        <begin position="4"/>
        <end position="120"/>
    </location>
</feature>
<keyword evidence="4" id="KW-0732">Signal</keyword>
<keyword evidence="3" id="KW-0964">Secreted</keyword>
<dbReference type="OrthoDB" id="92405at2759"/>
<dbReference type="GO" id="GO:0043657">
    <property type="term" value="C:host cell"/>
    <property type="evidence" value="ECO:0007669"/>
    <property type="project" value="UniProtKB-SubCell"/>
</dbReference>
<evidence type="ECO:0000256" key="1">
    <source>
        <dbReference type="ARBA" id="ARBA00004340"/>
    </source>
</evidence>
<comment type="subcellular location">
    <subcellularLocation>
        <location evidence="1">Host cell</location>
    </subcellularLocation>
    <subcellularLocation>
        <location evidence="2">Secreted</location>
    </subcellularLocation>
</comment>
<proteinExistence type="predicted"/>
<accession>A0A9W6XGT3</accession>
<protein>
    <submittedName>
        <fullName evidence="6">Unnamed protein product</fullName>
    </submittedName>
</protein>
<dbReference type="EMBL" id="BSXW01001643">
    <property type="protein sequence ID" value="GMF38199.1"/>
    <property type="molecule type" value="Genomic_DNA"/>
</dbReference>
<evidence type="ECO:0000256" key="4">
    <source>
        <dbReference type="SAM" id="SignalP"/>
    </source>
</evidence>
<organism evidence="6 7">
    <name type="scientific">Phytophthora lilii</name>
    <dbReference type="NCBI Taxonomy" id="2077276"/>
    <lineage>
        <taxon>Eukaryota</taxon>
        <taxon>Sar</taxon>
        <taxon>Stramenopiles</taxon>
        <taxon>Oomycota</taxon>
        <taxon>Peronosporomycetes</taxon>
        <taxon>Peronosporales</taxon>
        <taxon>Peronosporaceae</taxon>
        <taxon>Phytophthora</taxon>
    </lineage>
</organism>
<keyword evidence="7" id="KW-1185">Reference proteome</keyword>
<feature type="signal peptide" evidence="4">
    <location>
        <begin position="1"/>
        <end position="18"/>
    </location>
</feature>
<dbReference type="AlphaFoldDB" id="A0A9W6XGT3"/>
<dbReference type="Proteomes" id="UP001165083">
    <property type="component" value="Unassembled WGS sequence"/>
</dbReference>
<sequence>MVLVALTCALVGNAGVFGVKIDDSAQVWELKKAIKAENTATITCDAKDLQLSLAKKKKGAGAWLTEKDVKEGVTDTDDLKLLNVAGAPLNLVGLLEKDVKFVPTLEDVESMNTPVHVLVVVPEQAQGQPGLWLVTGSVDNALNTKGIRCRLQEVVLPCIVRDKCVLL</sequence>
<feature type="chain" id="PRO_5040751203" evidence="4">
    <location>
        <begin position="19"/>
        <end position="167"/>
    </location>
</feature>
<name>A0A9W6XGT3_9STRA</name>
<dbReference type="Pfam" id="PF20147">
    <property type="entry name" value="Crinkler"/>
    <property type="match status" value="1"/>
</dbReference>
<evidence type="ECO:0000259" key="5">
    <source>
        <dbReference type="Pfam" id="PF20147"/>
    </source>
</evidence>
<comment type="caution">
    <text evidence="6">The sequence shown here is derived from an EMBL/GenBank/DDBJ whole genome shotgun (WGS) entry which is preliminary data.</text>
</comment>
<evidence type="ECO:0000256" key="3">
    <source>
        <dbReference type="ARBA" id="ARBA00022525"/>
    </source>
</evidence>
<evidence type="ECO:0000313" key="6">
    <source>
        <dbReference type="EMBL" id="GMF38199.1"/>
    </source>
</evidence>
<gene>
    <name evidence="6" type="ORF">Plil01_001600000</name>
</gene>